<dbReference type="Gene3D" id="3.40.50.2020">
    <property type="match status" value="1"/>
</dbReference>
<dbReference type="EMBL" id="RBIE01000001">
    <property type="protein sequence ID" value="RKQ63653.1"/>
    <property type="molecule type" value="Genomic_DNA"/>
</dbReference>
<keyword evidence="5" id="KW-1185">Reference proteome</keyword>
<sequence>MGKLYGALLDLLFPSFCSVCGSFLFLNHRAVACKECWERGFKKYSGRKCKNCGHPLELLPGNGELCLRCLKENRSFSFEGLFYYTLYEGLPEVAIRELKFNSFRPVAYEIGREVSEHLKRVIKEIGANLVVPVPVHKSTLKERGFNQTEEILKGAGVEYRPLLEKPFEGEKQSGLDFKSRRENVKGLFGVKNLSELFGKRVLLFDDVFTTGATADEISELLKKGGAEKVFVYTVAYTPLRVKNAGNSMALREF</sequence>
<dbReference type="InterPro" id="IPR000836">
    <property type="entry name" value="PRTase_dom"/>
</dbReference>
<dbReference type="InterPro" id="IPR044005">
    <property type="entry name" value="DZR_2"/>
</dbReference>
<dbReference type="RefSeq" id="WP_121169895.1">
    <property type="nucleotide sequence ID" value="NZ_RBIE01000001.1"/>
</dbReference>
<dbReference type="OrthoDB" id="9779910at2"/>
<comment type="caution">
    <text evidence="4">The sequence shown here is derived from an EMBL/GenBank/DDBJ whole genome shotgun (WGS) entry which is preliminary data.</text>
</comment>
<protein>
    <submittedName>
        <fullName evidence="4">ComF family protein</fullName>
    </submittedName>
</protein>
<dbReference type="SUPFAM" id="SSF53271">
    <property type="entry name" value="PRTase-like"/>
    <property type="match status" value="1"/>
</dbReference>
<accession>A0A420W8K8</accession>
<evidence type="ECO:0000259" key="2">
    <source>
        <dbReference type="Pfam" id="PF00156"/>
    </source>
</evidence>
<proteinExistence type="inferred from homology"/>
<dbReference type="InterPro" id="IPR051910">
    <property type="entry name" value="ComF/GntX_DNA_util-trans"/>
</dbReference>
<dbReference type="InterPro" id="IPR029057">
    <property type="entry name" value="PRTase-like"/>
</dbReference>
<dbReference type="Pfam" id="PF00156">
    <property type="entry name" value="Pribosyltran"/>
    <property type="match status" value="1"/>
</dbReference>
<dbReference type="Pfam" id="PF18912">
    <property type="entry name" value="DZR_2"/>
    <property type="match status" value="1"/>
</dbReference>
<evidence type="ECO:0000259" key="3">
    <source>
        <dbReference type="Pfam" id="PF18912"/>
    </source>
</evidence>
<feature type="domain" description="Phosphoribosyltransferase" evidence="2">
    <location>
        <begin position="191"/>
        <end position="238"/>
    </location>
</feature>
<comment type="similarity">
    <text evidence="1">Belongs to the ComF/GntX family.</text>
</comment>
<organism evidence="4 5">
    <name type="scientific">Thermovibrio guaymasensis</name>
    <dbReference type="NCBI Taxonomy" id="240167"/>
    <lineage>
        <taxon>Bacteria</taxon>
        <taxon>Pseudomonadati</taxon>
        <taxon>Aquificota</taxon>
        <taxon>Aquificia</taxon>
        <taxon>Desulfurobacteriales</taxon>
        <taxon>Desulfurobacteriaceae</taxon>
        <taxon>Thermovibrio</taxon>
    </lineage>
</organism>
<evidence type="ECO:0000256" key="1">
    <source>
        <dbReference type="ARBA" id="ARBA00008007"/>
    </source>
</evidence>
<evidence type="ECO:0000313" key="5">
    <source>
        <dbReference type="Proteomes" id="UP000280881"/>
    </source>
</evidence>
<dbReference type="PANTHER" id="PTHR47505:SF1">
    <property type="entry name" value="DNA UTILIZATION PROTEIN YHGH"/>
    <property type="match status" value="1"/>
</dbReference>
<feature type="domain" description="Double zinc ribbon" evidence="3">
    <location>
        <begin position="8"/>
        <end position="70"/>
    </location>
</feature>
<gene>
    <name evidence="4" type="ORF">C7457_0529</name>
</gene>
<dbReference type="CDD" id="cd06223">
    <property type="entry name" value="PRTases_typeI"/>
    <property type="match status" value="1"/>
</dbReference>
<dbReference type="PANTHER" id="PTHR47505">
    <property type="entry name" value="DNA UTILIZATION PROTEIN YHGH"/>
    <property type="match status" value="1"/>
</dbReference>
<evidence type="ECO:0000313" key="4">
    <source>
        <dbReference type="EMBL" id="RKQ63653.1"/>
    </source>
</evidence>
<dbReference type="Proteomes" id="UP000280881">
    <property type="component" value="Unassembled WGS sequence"/>
</dbReference>
<dbReference type="AlphaFoldDB" id="A0A420W8K8"/>
<name>A0A420W8K8_9BACT</name>
<reference evidence="4 5" key="1">
    <citation type="submission" date="2018-10" db="EMBL/GenBank/DDBJ databases">
        <title>Genomic Encyclopedia of Type Strains, Phase IV (KMG-IV): sequencing the most valuable type-strain genomes for metagenomic binning, comparative biology and taxonomic classification.</title>
        <authorList>
            <person name="Goeker M."/>
        </authorList>
    </citation>
    <scope>NUCLEOTIDE SEQUENCE [LARGE SCALE GENOMIC DNA]</scope>
    <source>
        <strain evidence="4 5">DSM 15521</strain>
    </source>
</reference>